<proteinExistence type="predicted"/>
<dbReference type="EMBL" id="CP042425">
    <property type="protein sequence ID" value="QEL18291.1"/>
    <property type="molecule type" value="Genomic_DNA"/>
</dbReference>
<evidence type="ECO:0000313" key="2">
    <source>
        <dbReference type="Proteomes" id="UP000324974"/>
    </source>
</evidence>
<protein>
    <submittedName>
        <fullName evidence="1">Uncharacterized protein</fullName>
    </submittedName>
</protein>
<dbReference type="AlphaFoldDB" id="A0A5C1AGF7"/>
<reference evidence="2" key="1">
    <citation type="submission" date="2019-08" db="EMBL/GenBank/DDBJ databases">
        <title>Limnoglobus roseus gen. nov., sp. nov., a novel freshwater planctomycete with a giant genome from the family Gemmataceae.</title>
        <authorList>
            <person name="Kulichevskaya I.S."/>
            <person name="Naumoff D.G."/>
            <person name="Miroshnikov K."/>
            <person name="Ivanova A."/>
            <person name="Philippov D.A."/>
            <person name="Hakobyan A."/>
            <person name="Rijpstra I.C."/>
            <person name="Sinninghe Damste J.S."/>
            <person name="Liesack W."/>
            <person name="Dedysh S.N."/>
        </authorList>
    </citation>
    <scope>NUCLEOTIDE SEQUENCE [LARGE SCALE GENOMIC DNA]</scope>
    <source>
        <strain evidence="2">PX52</strain>
    </source>
</reference>
<organism evidence="1 2">
    <name type="scientific">Limnoglobus roseus</name>
    <dbReference type="NCBI Taxonomy" id="2598579"/>
    <lineage>
        <taxon>Bacteria</taxon>
        <taxon>Pseudomonadati</taxon>
        <taxon>Planctomycetota</taxon>
        <taxon>Planctomycetia</taxon>
        <taxon>Gemmatales</taxon>
        <taxon>Gemmataceae</taxon>
        <taxon>Limnoglobus</taxon>
    </lineage>
</organism>
<accession>A0A5C1AGF7</accession>
<gene>
    <name evidence="1" type="ORF">PX52LOC_05310</name>
</gene>
<evidence type="ECO:0000313" key="1">
    <source>
        <dbReference type="EMBL" id="QEL18291.1"/>
    </source>
</evidence>
<dbReference type="RefSeq" id="WP_149112813.1">
    <property type="nucleotide sequence ID" value="NZ_CP042425.1"/>
</dbReference>
<name>A0A5C1AGF7_9BACT</name>
<dbReference type="Proteomes" id="UP000324974">
    <property type="component" value="Chromosome"/>
</dbReference>
<sequence length="90" mass="9915">MSTATPLPAVDTFDEFVDSLHLGDDVSCELMALAYLVIAEMSAKQAERISDRRVLEFVQHIESLAAGRTLVSVPWIIAEADVFLRRPTPA</sequence>
<keyword evidence="2" id="KW-1185">Reference proteome</keyword>
<dbReference type="KEGG" id="lrs:PX52LOC_05310"/>